<evidence type="ECO:0000256" key="1">
    <source>
        <dbReference type="SAM" id="MobiDB-lite"/>
    </source>
</evidence>
<accession>L1K013</accession>
<evidence type="ECO:0000313" key="3">
    <source>
        <dbReference type="EnsemblProtists" id="EKX53957"/>
    </source>
</evidence>
<reference evidence="4" key="2">
    <citation type="submission" date="2012-11" db="EMBL/GenBank/DDBJ databases">
        <authorList>
            <person name="Kuo A."/>
            <person name="Curtis B.A."/>
            <person name="Tanifuji G."/>
            <person name="Burki F."/>
            <person name="Gruber A."/>
            <person name="Irimia M."/>
            <person name="Maruyama S."/>
            <person name="Arias M.C."/>
            <person name="Ball S.G."/>
            <person name="Gile G.H."/>
            <person name="Hirakawa Y."/>
            <person name="Hopkins J.F."/>
            <person name="Rensing S.A."/>
            <person name="Schmutz J."/>
            <person name="Symeonidi A."/>
            <person name="Elias M."/>
            <person name="Eveleigh R.J."/>
            <person name="Herman E.K."/>
            <person name="Klute M.J."/>
            <person name="Nakayama T."/>
            <person name="Obornik M."/>
            <person name="Reyes-Prieto A."/>
            <person name="Armbrust E.V."/>
            <person name="Aves S.J."/>
            <person name="Beiko R.G."/>
            <person name="Coutinho P."/>
            <person name="Dacks J.B."/>
            <person name="Durnford D.G."/>
            <person name="Fast N.M."/>
            <person name="Green B.R."/>
            <person name="Grisdale C."/>
            <person name="Hempe F."/>
            <person name="Henrissat B."/>
            <person name="Hoppner M.P."/>
            <person name="Ishida K.-I."/>
            <person name="Kim E."/>
            <person name="Koreny L."/>
            <person name="Kroth P.G."/>
            <person name="Liu Y."/>
            <person name="Malik S.-B."/>
            <person name="Maier U.G."/>
            <person name="McRose D."/>
            <person name="Mock T."/>
            <person name="Neilson J.A."/>
            <person name="Onodera N.T."/>
            <person name="Poole A.M."/>
            <person name="Pritham E.J."/>
            <person name="Richards T.A."/>
            <person name="Rocap G."/>
            <person name="Roy S.W."/>
            <person name="Sarai C."/>
            <person name="Schaack S."/>
            <person name="Shirato S."/>
            <person name="Slamovits C.H."/>
            <person name="Spencer D.F."/>
            <person name="Suzuki S."/>
            <person name="Worden A.Z."/>
            <person name="Zauner S."/>
            <person name="Barry K."/>
            <person name="Bell C."/>
            <person name="Bharti A.K."/>
            <person name="Crow J.A."/>
            <person name="Grimwood J."/>
            <person name="Kramer R."/>
            <person name="Lindquist E."/>
            <person name="Lucas S."/>
            <person name="Salamov A."/>
            <person name="McFadden G.I."/>
            <person name="Lane C.E."/>
            <person name="Keeling P.J."/>
            <person name="Gray M.W."/>
            <person name="Grigoriev I.V."/>
            <person name="Archibald J.M."/>
        </authorList>
    </citation>
    <scope>NUCLEOTIDE SEQUENCE</scope>
    <source>
        <strain evidence="4">CCMP2712</strain>
    </source>
</reference>
<name>L1K013_GUITC</name>
<dbReference type="AlphaFoldDB" id="L1K013"/>
<reference evidence="3" key="3">
    <citation type="submission" date="2016-03" db="UniProtKB">
        <authorList>
            <consortium name="EnsemblProtists"/>
        </authorList>
    </citation>
    <scope>IDENTIFICATION</scope>
</reference>
<keyword evidence="4" id="KW-1185">Reference proteome</keyword>
<dbReference type="GeneID" id="17310926"/>
<dbReference type="PaxDb" id="55529-EKX53957"/>
<evidence type="ECO:0000313" key="4">
    <source>
        <dbReference type="Proteomes" id="UP000011087"/>
    </source>
</evidence>
<protein>
    <submittedName>
        <fullName evidence="2 3">Uncharacterized protein</fullName>
    </submittedName>
</protein>
<dbReference type="RefSeq" id="XP_005840937.1">
    <property type="nucleotide sequence ID" value="XM_005840880.1"/>
</dbReference>
<dbReference type="HOGENOM" id="CLU_1100248_0_0_1"/>
<sequence length="280" mass="31552">MTSVASDDLAQWNETDEYLQMKRKLFIPEDKHFSATIFVQILRIKHKWEKLQEQGAAVLHRSSKEEENSVFGCHTIEAKDLEKCYKEFSDPNVTHPTQRAKDLMVACGMVSKKGTRGPPRPDIPPPKTSGWKRAVYYSEYVYDAKTAAGNVHRHLKNGCEAFTREEIHPDTPPWKKQKFSSQQSLPSPTVSPEPSSPFHSPASFSDSWSELTLLATPPPSRSLLTPSPSSQLLSTSLPPTNFCGACFMEMCQNHPGSCSTEHHPACRRRLNFDDNTEYGI</sequence>
<dbReference type="EMBL" id="JH992968">
    <property type="protein sequence ID" value="EKX53957.1"/>
    <property type="molecule type" value="Genomic_DNA"/>
</dbReference>
<dbReference type="EnsemblProtists" id="EKX53957">
    <property type="protein sequence ID" value="EKX53957"/>
    <property type="gene ID" value="GUITHDRAFT_132392"/>
</dbReference>
<reference evidence="2 4" key="1">
    <citation type="journal article" date="2012" name="Nature">
        <title>Algal genomes reveal evolutionary mosaicism and the fate of nucleomorphs.</title>
        <authorList>
            <consortium name="DOE Joint Genome Institute"/>
            <person name="Curtis B.A."/>
            <person name="Tanifuji G."/>
            <person name="Burki F."/>
            <person name="Gruber A."/>
            <person name="Irimia M."/>
            <person name="Maruyama S."/>
            <person name="Arias M.C."/>
            <person name="Ball S.G."/>
            <person name="Gile G.H."/>
            <person name="Hirakawa Y."/>
            <person name="Hopkins J.F."/>
            <person name="Kuo A."/>
            <person name="Rensing S.A."/>
            <person name="Schmutz J."/>
            <person name="Symeonidi A."/>
            <person name="Elias M."/>
            <person name="Eveleigh R.J."/>
            <person name="Herman E.K."/>
            <person name="Klute M.J."/>
            <person name="Nakayama T."/>
            <person name="Obornik M."/>
            <person name="Reyes-Prieto A."/>
            <person name="Armbrust E.V."/>
            <person name="Aves S.J."/>
            <person name="Beiko R.G."/>
            <person name="Coutinho P."/>
            <person name="Dacks J.B."/>
            <person name="Durnford D.G."/>
            <person name="Fast N.M."/>
            <person name="Green B.R."/>
            <person name="Grisdale C.J."/>
            <person name="Hempel F."/>
            <person name="Henrissat B."/>
            <person name="Hoppner M.P."/>
            <person name="Ishida K."/>
            <person name="Kim E."/>
            <person name="Koreny L."/>
            <person name="Kroth P.G."/>
            <person name="Liu Y."/>
            <person name="Malik S.B."/>
            <person name="Maier U.G."/>
            <person name="McRose D."/>
            <person name="Mock T."/>
            <person name="Neilson J.A."/>
            <person name="Onodera N.T."/>
            <person name="Poole A.M."/>
            <person name="Pritham E.J."/>
            <person name="Richards T.A."/>
            <person name="Rocap G."/>
            <person name="Roy S.W."/>
            <person name="Sarai C."/>
            <person name="Schaack S."/>
            <person name="Shirato S."/>
            <person name="Slamovits C.H."/>
            <person name="Spencer D.F."/>
            <person name="Suzuki S."/>
            <person name="Worden A.Z."/>
            <person name="Zauner S."/>
            <person name="Barry K."/>
            <person name="Bell C."/>
            <person name="Bharti A.K."/>
            <person name="Crow J.A."/>
            <person name="Grimwood J."/>
            <person name="Kramer R."/>
            <person name="Lindquist E."/>
            <person name="Lucas S."/>
            <person name="Salamov A."/>
            <person name="McFadden G.I."/>
            <person name="Lane C.E."/>
            <person name="Keeling P.J."/>
            <person name="Gray M.W."/>
            <person name="Grigoriev I.V."/>
            <person name="Archibald J.M."/>
        </authorList>
    </citation>
    <scope>NUCLEOTIDE SEQUENCE</scope>
    <source>
        <strain evidence="2 4">CCMP2712</strain>
    </source>
</reference>
<feature type="region of interest" description="Disordered" evidence="1">
    <location>
        <begin position="167"/>
        <end position="203"/>
    </location>
</feature>
<evidence type="ECO:0000313" key="2">
    <source>
        <dbReference type="EMBL" id="EKX53957.1"/>
    </source>
</evidence>
<proteinExistence type="predicted"/>
<dbReference type="KEGG" id="gtt:GUITHDRAFT_132392"/>
<organism evidence="2">
    <name type="scientific">Guillardia theta (strain CCMP2712)</name>
    <name type="common">Cryptophyte</name>
    <dbReference type="NCBI Taxonomy" id="905079"/>
    <lineage>
        <taxon>Eukaryota</taxon>
        <taxon>Cryptophyceae</taxon>
        <taxon>Pyrenomonadales</taxon>
        <taxon>Geminigeraceae</taxon>
        <taxon>Guillardia</taxon>
    </lineage>
</organism>
<gene>
    <name evidence="2" type="ORF">GUITHDRAFT_132392</name>
</gene>
<dbReference type="Proteomes" id="UP000011087">
    <property type="component" value="Unassembled WGS sequence"/>
</dbReference>